<name>A0A1X1ZXP3_9MYCO</name>
<evidence type="ECO:0000256" key="2">
    <source>
        <dbReference type="SAM" id="Phobius"/>
    </source>
</evidence>
<dbReference type="AlphaFoldDB" id="A0A1X1ZXP3"/>
<accession>A0A1X1ZXP3</accession>
<dbReference type="STRING" id="153971.AWC19_25665"/>
<feature type="region of interest" description="Disordered" evidence="1">
    <location>
        <begin position="1"/>
        <end position="33"/>
    </location>
</feature>
<dbReference type="Proteomes" id="UP000193529">
    <property type="component" value="Unassembled WGS sequence"/>
</dbReference>
<feature type="transmembrane region" description="Helical" evidence="2">
    <location>
        <begin position="37"/>
        <end position="58"/>
    </location>
</feature>
<keyword evidence="2" id="KW-0472">Membrane</keyword>
<proteinExistence type="predicted"/>
<keyword evidence="4" id="KW-1185">Reference proteome</keyword>
<sequence>YPGYGYPPPPPGYPGPAYPGYPPPPPPPRRTGQSGTALIIIGALLLVLGGIGIVGNIAHFNSERPQGLPGADQPQPSTEVPTPDIGRCFGEFELGMGSLNGAPESCADPVATYELASKGGPTANCPDGKRDGSVYARLVNKSATLCFALNLQQGQCYLRTDATTTKTWTPTDCANARYAKFRVDKRIDGSTDETLCPPGTTARAFPTPARVYCLAIEG</sequence>
<reference evidence="3 4" key="1">
    <citation type="submission" date="2016-01" db="EMBL/GenBank/DDBJ databases">
        <title>The new phylogeny of the genus Mycobacterium.</title>
        <authorList>
            <person name="Tarcisio F."/>
            <person name="Conor M."/>
            <person name="Antonella G."/>
            <person name="Elisabetta G."/>
            <person name="Giulia F.S."/>
            <person name="Sara T."/>
            <person name="Anna F."/>
            <person name="Clotilde B."/>
            <person name="Roberto B."/>
            <person name="Veronica D.S."/>
            <person name="Fabio R."/>
            <person name="Monica P."/>
            <person name="Olivier J."/>
            <person name="Enrico T."/>
            <person name="Nicola S."/>
        </authorList>
    </citation>
    <scope>NUCLEOTIDE SEQUENCE [LARGE SCALE GENOMIC DNA]</scope>
    <source>
        <strain evidence="3 4">DSM 44572</strain>
    </source>
</reference>
<evidence type="ECO:0000313" key="4">
    <source>
        <dbReference type="Proteomes" id="UP000193529"/>
    </source>
</evidence>
<dbReference type="RefSeq" id="WP_085076659.1">
    <property type="nucleotide sequence ID" value="NZ_LQPJ01000043.1"/>
</dbReference>
<gene>
    <name evidence="3" type="ORF">AWC19_25665</name>
</gene>
<keyword evidence="2" id="KW-1133">Transmembrane helix</keyword>
<feature type="compositionally biased region" description="Pro residues" evidence="1">
    <location>
        <begin position="1"/>
        <end position="29"/>
    </location>
</feature>
<dbReference type="EMBL" id="LQPJ01000043">
    <property type="protein sequence ID" value="ORW29718.1"/>
    <property type="molecule type" value="Genomic_DNA"/>
</dbReference>
<protein>
    <submittedName>
        <fullName evidence="3">Uncharacterized protein</fullName>
    </submittedName>
</protein>
<evidence type="ECO:0000313" key="3">
    <source>
        <dbReference type="EMBL" id="ORW29718.1"/>
    </source>
</evidence>
<evidence type="ECO:0000256" key="1">
    <source>
        <dbReference type="SAM" id="MobiDB-lite"/>
    </source>
</evidence>
<keyword evidence="2" id="KW-0812">Transmembrane</keyword>
<comment type="caution">
    <text evidence="3">The sequence shown here is derived from an EMBL/GenBank/DDBJ whole genome shotgun (WGS) entry which is preliminary data.</text>
</comment>
<feature type="non-terminal residue" evidence="3">
    <location>
        <position position="1"/>
    </location>
</feature>
<organism evidence="3 4">
    <name type="scientific">Mycobacterium palustre</name>
    <dbReference type="NCBI Taxonomy" id="153971"/>
    <lineage>
        <taxon>Bacteria</taxon>
        <taxon>Bacillati</taxon>
        <taxon>Actinomycetota</taxon>
        <taxon>Actinomycetes</taxon>
        <taxon>Mycobacteriales</taxon>
        <taxon>Mycobacteriaceae</taxon>
        <taxon>Mycobacterium</taxon>
        <taxon>Mycobacterium simiae complex</taxon>
    </lineage>
</organism>